<keyword evidence="7" id="KW-0547">Nucleotide-binding</keyword>
<evidence type="ECO:0000256" key="14">
    <source>
        <dbReference type="ARBA" id="ARBA00023212"/>
    </source>
</evidence>
<dbReference type="KEGG" id="dci:103515099"/>
<evidence type="ECO:0000259" key="25">
    <source>
        <dbReference type="Pfam" id="PF17857"/>
    </source>
</evidence>
<dbReference type="Pfam" id="PF12774">
    <property type="entry name" value="AAA_6"/>
    <property type="match status" value="1"/>
</dbReference>
<feature type="domain" description="Dynein heavy chain AAA module D4" evidence="22">
    <location>
        <begin position="2013"/>
        <end position="2275"/>
    </location>
</feature>
<dbReference type="Gene3D" id="1.20.920.30">
    <property type="match status" value="1"/>
</dbReference>
<dbReference type="Gene3D" id="1.20.140.100">
    <property type="entry name" value="Dynein heavy chain, N-terminal domain 2"/>
    <property type="match status" value="1"/>
</dbReference>
<evidence type="ECO:0000259" key="22">
    <source>
        <dbReference type="Pfam" id="PF12780"/>
    </source>
</evidence>
<feature type="domain" description="Dynein heavy chain linker" evidence="19">
    <location>
        <begin position="1176"/>
        <end position="1251"/>
    </location>
</feature>
<evidence type="ECO:0000259" key="20">
    <source>
        <dbReference type="Pfam" id="PF12774"/>
    </source>
</evidence>
<dbReference type="Pfam" id="PF03028">
    <property type="entry name" value="Dynein_heavy"/>
    <property type="match status" value="1"/>
</dbReference>
<evidence type="ECO:0000259" key="24">
    <source>
        <dbReference type="Pfam" id="PF17852"/>
    </source>
</evidence>
<feature type="compositionally biased region" description="Polar residues" evidence="17">
    <location>
        <begin position="1"/>
        <end position="17"/>
    </location>
</feature>
<reference evidence="28" key="1">
    <citation type="submission" date="2025-08" db="UniProtKB">
        <authorList>
            <consortium name="RefSeq"/>
        </authorList>
    </citation>
    <scope>IDENTIFICATION</scope>
</reference>
<evidence type="ECO:0000256" key="16">
    <source>
        <dbReference type="SAM" id="Coils"/>
    </source>
</evidence>
<dbReference type="Pfam" id="PF17852">
    <property type="entry name" value="Dynein_AAA_lid"/>
    <property type="match status" value="1"/>
</dbReference>
<keyword evidence="10" id="KW-0243">Dynein</keyword>
<feature type="domain" description="Dynein heavy chain ATP-binding dynein motor region" evidence="23">
    <location>
        <begin position="2661"/>
        <end position="2882"/>
    </location>
</feature>
<feature type="domain" description="Dynein heavy chain hydrolytic ATP-binding dynein motor region" evidence="20">
    <location>
        <begin position="884"/>
        <end position="1011"/>
    </location>
</feature>
<dbReference type="InterPro" id="IPR013602">
    <property type="entry name" value="Dynein_heavy_linker"/>
</dbReference>
<keyword evidence="12" id="KW-0969">Cilium</keyword>
<dbReference type="Gene3D" id="1.10.287.2620">
    <property type="match status" value="1"/>
</dbReference>
<organism evidence="27 28">
    <name type="scientific">Diaphorina citri</name>
    <name type="common">Asian citrus psyllid</name>
    <dbReference type="NCBI Taxonomy" id="121845"/>
    <lineage>
        <taxon>Eukaryota</taxon>
        <taxon>Metazoa</taxon>
        <taxon>Ecdysozoa</taxon>
        <taxon>Arthropoda</taxon>
        <taxon>Hexapoda</taxon>
        <taxon>Insecta</taxon>
        <taxon>Pterygota</taxon>
        <taxon>Neoptera</taxon>
        <taxon>Paraneoptera</taxon>
        <taxon>Hemiptera</taxon>
        <taxon>Sternorrhyncha</taxon>
        <taxon>Psylloidea</taxon>
        <taxon>Psyllidae</taxon>
        <taxon>Diaphorininae</taxon>
        <taxon>Diaphorina</taxon>
    </lineage>
</organism>
<dbReference type="InterPro" id="IPR042222">
    <property type="entry name" value="Dynein_2_N"/>
</dbReference>
<evidence type="ECO:0000313" key="27">
    <source>
        <dbReference type="Proteomes" id="UP000079169"/>
    </source>
</evidence>
<evidence type="ECO:0000259" key="21">
    <source>
        <dbReference type="Pfam" id="PF12777"/>
    </source>
</evidence>
<feature type="compositionally biased region" description="Polar residues" evidence="17">
    <location>
        <begin position="29"/>
        <end position="44"/>
    </location>
</feature>
<dbReference type="InterPro" id="IPR035706">
    <property type="entry name" value="AAA_9"/>
</dbReference>
<accession>A0A3Q0J526</accession>
<dbReference type="PANTHER" id="PTHR22878:SF66">
    <property type="entry name" value="DYNEIN AXONEMAL HEAVY CHAIN 7"/>
    <property type="match status" value="1"/>
</dbReference>
<dbReference type="Pfam" id="PF08393">
    <property type="entry name" value="DHC_N2"/>
    <property type="match status" value="1"/>
</dbReference>
<evidence type="ECO:0000256" key="10">
    <source>
        <dbReference type="ARBA" id="ARBA00023017"/>
    </source>
</evidence>
<keyword evidence="11 16" id="KW-0175">Coiled coil</keyword>
<feature type="domain" description="Dynein heavy chain 3 AAA+ lid" evidence="25">
    <location>
        <begin position="1853"/>
        <end position="1946"/>
    </location>
</feature>
<dbReference type="Gene3D" id="6.10.140.1060">
    <property type="match status" value="1"/>
</dbReference>
<dbReference type="Pfam" id="PF17857">
    <property type="entry name" value="AAA_lid_1"/>
    <property type="match status" value="1"/>
</dbReference>
<sequence>MSGNKNKFPSSINNRAGTSKPYGGKPSASAGNKQTGSTAKPSAGSSNKAAGPSKPSSSKATSGKPSSKYSVPNIPDQIRKRLASALDEVDEDPYKYVKMNNPPEETMLSKDMFTLPPHIVKRLNPLEGKFYDKGRRFIINLKQKNMPKPPPQNKMLKSYSQLLKERQEFRKKILDFVISGEKDDDEDKPGSSGDDLTNREKTILKYYYYIKFGIDTEHIAPVDEKWINNILDKIPDKLKKRSDELNMLLNEVKDEYMSSIKKAVVDFAIHDPREPQLSIMEKEQVPSLNPMLEMGSEFKDTFDQNKKKLDNSLFTIHPVLSEMSNIWFKNFNHLRLVNVEKLRALKEAFDLTKFVADCAQHLEYANQVLQEDWHSEIEKIFLKAEKKSNKRGQKSLIPRYEDNKKKHAHFFETVAALMTFQLQSMCIDSLLEYTDFIVDLQVIVNVEKLRALKEAFDLTKFVADCAQHLEYANQVLQEDWHSEIEKIFLKAEKKSNKRGQKSLIPRYEDNKKKHAHFFETVAALMTFQLQSMCIDSLLEYTDFIVDLQRTPRFLIRLAKQHGLIGLDPTLKKFTESFLTIFDNMIKTVSSQPRLDAQQGRPYEHLKPVILEEFIDECKTKISFLVEEEWIATEMRISDFDEYLFLINGEPVILEEFIDECKTKISFLVEEEWIATEMRISDFDEYLFLINGEAESEIKKFITDNDSFENYKSKVEFFHTLPNEISSKCVAVVSIGLFEMDRNGIINQMIDAAVKLKDTLIQQLVKDYQAKCKQLADEYQAINDKILTKPTNTEELVQLMEYAKEIEQVTLGEMEDRLREVMDNILFLSDYNHMTGIEIKQNSITFQWYYNINFVLEEMENIIAEKSDEFKVLLSQNISTFNEELNPCGAPEGPAGTGKTETTKDLAKAVAKLCIVFNCSDSMDYIGLGKFFKGLIATGAWACFDEFNRIDVEVLSVVAQQILTIQRGVTLGEEEILFEGTILKLDRTCSVFITMNPGYAGRSELPDNLKIVKKLAPYKQLYDNCIEYQEKHKMWAESIVGTFDPEQIEEETNEFYKNIYKLKLQFSHLPGPYGIASKVLDQVQEFKEHMPIIQTLGNPGLQLRHWEKISEVVGFPLSPEMEDFTLQRIFNYGLEEYVPKFEVISDSATKENALERKLIQMREEWKDLDFNITPYRSIWKDIMKTVAADPRVMSVVEIPKLKENLQKCNGLLDMVQRGLNAYLEKKRLYFPRFFFLSNDELLEILSETKDPGITSDLFPGIELPETDYTILNKAVREVCEKANLQVTPFFLEKIQQIYEMMIVRWGFMIVGLSFAGKTCAYRMLSEALQLIEEWGELGEHKVEIIVINPKSITMGQLYGQFDAVSHEWSDGILAVSYRQFAMSQNENRKWLIFDGPVDAIWIENMNSVLDDNKKLCLMSGEIIALAPTTSLIFEPQDLEVASPATVSRCGMIYMEPATLGWECLVDSWLNTLPPKVQEGHRDSLRQLIMRFCPTILYFLRRTPFAREMFPTQDSNLIRSLLNLFDTFLDDFNDEKYYETHPSLDIRSQLEGIFFFSCIWSMGACLTFETKPHFSNLLYGLMEKEFPASLRESLGLPVELCQPPAKPYLFTVPPQGTVYDYRFIKEGKGRWKPWSDDLASAPAIPRDMPVNQIIVTTEETLRNIALMKLLVTHQKPVMFIGPTGTGKSCYITHFLLKELSIEQWQPLIMNFSAQTSANQTQDIIMSKLDKRRKGVYGPPLGKRCVVFVDDVNMPLKEEFGAQPPIEILRQWLDHWMWYDRKDVVAVKLIEIQLMCAMGPPSTGNTVTPRFSRHFNQIVINKFDDDTMVTIFSKILLWHLDTRGFSKEFDPCIEQLVQATLHIFKESLLNLLPTPTKSHYLFNLRDFARVIQGVLLSVPEAIESLLSMKRLWVHEVLRVYYDRLVDSDDRLWLFNTLKYTVEKFLQEDMNQLFANLKEANSTEPVGEYELRNLIYCDFANPKADQRNYMEVTNLEDLRTIVERYLTEFNNMSKKPMNLVLFRFAIEHLSRICRILKQPRGHALLIGVGGSGRQSLTRLAAHVSDYGLFQVEMTKNYGKVEWYDDIKAALKKSTASDRHLVFLFCDSQITDESMVEDLSNLLNSGEVPNIFASDEKAEICEKMGVIDRQKDKSMQTDGTMMALFKFFVDTVKEQLHICLAFSLIGDGFRNRIRKFPAIVNCCTIDWFQPWPPDALLAVATRFLNEVELSEAERQISIDMCQNFHVSTQNLSDEFLVKTSRHVYVTPTSYLELISTFKQLLKVKQEEVLNGKNRYTVGLEKLDKAASQIAVMREEIEYLQPFLMVSAANIKELMVTVEKESAEAAIVAEGVKKDEEVANEQALAAQAMKSECEEILSEAIPILEAAEAALNTLTSNDITVVKTMKSPPDIVKLVMKAVCILKGVKSERVPDAGGQLVEDYWGPSKKLLGDIKFLEGLTNFNKDNVPAAVIKRLEDEFLSREDFDPEVVKKSSTAAEGLCKWVIAICKYDKVAKIVGPKKEALRQAEEKLQLAMSALHEKQEQNRIVQEKLQKLQNTLDAKKKELKDLQDELDLCVKKKQRAEDLIGKLGGEKERWSSTAKMLNEKYYQLTGDVLIAAGVVAYLGPFTVAFRQQQVSTWVKEVAACNIVCTKDFQLGAVMGNPVEIRAWNIFGLPCDSFSIDNGIIIKNSRRWPLMIDPQEQANKWIKNMEKANGLNVIRLSNTDYMRILEGAIGFGFPVLLENVGEELDAVLEPLLMKQIFKSGAGWSIKLGDTVIEYNDNFKFYITTKLRNPHYLPEIAVKVTLLNFMITPVGLADQLLGTVVAKDRPDLEAEKNQLIVQGADNKRQLKEIEDKILQILSSSEGNILEDESAIQVLSSSKVLSNEIQEKQAVAEVTEKSIDAARLEYTPIAAHSTVLFFCIANLGNIDPMYQYSLVWFDNLYRMAIDNTEKADNVPQRIEDLSGYFTYSLYTNICRSIFEKDKLLFSLILAVNLRFKAETISMENWMFLLTGGVGLDNPHKNPTTWMVTQSWDELCRLDELQEFKGIRDHFTAKHQEWKQIYDAQQPQDAPLPQPWQDKLDVFQKLCVLRCIRFDKVVPAIQNFVIHDLGQKFVEPPPFDIVSSYNDSVCTVPLIFLLTPGADPTAVLLKFADDMGFGGSKFSALSLGQGQGPIAVKLINDGLKKGDWVLLQNCHLAKSWMPVLEKMCESLSPETTHPDFRLWLTSYPSNLFPVSVLQNGVKITNEPPKGLRANINRSYLSDPISNPEFYNSCQQPERFRKLLFNLCFFHALILERIKFGPLGWNIQYQFNETDLKISLVQLKMFLDQYSLGPQEAGGSAGDAKSTEDLIIRVTSDILQKLPPNFNTVQALEKYPTMYSQSMNTVLVQEMGRFNVLLTTIRNSLTNVQKAIKGLIVMSFDLEEVYKSIVVGKIPGAWAKKSYPSLKPLGSYVQDFLHRLEFLQKWYDHGPPNVYW</sequence>
<dbReference type="InterPro" id="IPR041228">
    <property type="entry name" value="Dynein_C"/>
</dbReference>
<gene>
    <name evidence="28" type="primary">LOC103515099</name>
</gene>
<evidence type="ECO:0000259" key="26">
    <source>
        <dbReference type="Pfam" id="PF18199"/>
    </source>
</evidence>
<dbReference type="Gene3D" id="1.10.8.1220">
    <property type="match status" value="1"/>
</dbReference>
<dbReference type="GO" id="GO:0008569">
    <property type="term" value="F:minus-end-directed microtubule motor activity"/>
    <property type="evidence" value="ECO:0007669"/>
    <property type="project" value="InterPro"/>
</dbReference>
<dbReference type="FunFam" id="1.20.1270.280:FF:000001">
    <property type="entry name" value="dynein heavy chain 7, axonemal"/>
    <property type="match status" value="1"/>
</dbReference>
<dbReference type="Pfam" id="PF12781">
    <property type="entry name" value="AAA_9"/>
    <property type="match status" value="1"/>
</dbReference>
<evidence type="ECO:0000256" key="1">
    <source>
        <dbReference type="ARBA" id="ARBA00004230"/>
    </source>
</evidence>
<dbReference type="InterPro" id="IPR041589">
    <property type="entry name" value="DNAH3_AAA_lid_1"/>
</dbReference>
<evidence type="ECO:0000256" key="3">
    <source>
        <dbReference type="ARBA" id="ARBA00008887"/>
    </source>
</evidence>
<keyword evidence="13" id="KW-0505">Motor protein</keyword>
<evidence type="ECO:0000256" key="17">
    <source>
        <dbReference type="SAM" id="MobiDB-lite"/>
    </source>
</evidence>
<dbReference type="InterPro" id="IPR024317">
    <property type="entry name" value="Dynein_heavy_chain_D4_dom"/>
</dbReference>
<evidence type="ECO:0000256" key="6">
    <source>
        <dbReference type="ARBA" id="ARBA00022737"/>
    </source>
</evidence>
<dbReference type="FunFam" id="1.20.920.30:FF:000002">
    <property type="entry name" value="Dynein axonemal heavy chain 3"/>
    <property type="match status" value="1"/>
</dbReference>
<feature type="region of interest" description="Disordered" evidence="17">
    <location>
        <begin position="1"/>
        <end position="75"/>
    </location>
</feature>
<dbReference type="FunFam" id="1.10.287.2620:FF:000002">
    <property type="entry name" value="Dynein heavy chain 2, axonemal"/>
    <property type="match status" value="1"/>
</dbReference>
<dbReference type="STRING" id="121845.A0A3Q0J526"/>
<dbReference type="Pfam" id="PF18199">
    <property type="entry name" value="Dynein_C"/>
    <property type="match status" value="1"/>
</dbReference>
<dbReference type="Pfam" id="PF12775">
    <property type="entry name" value="AAA_7"/>
    <property type="match status" value="1"/>
</dbReference>
<dbReference type="GO" id="GO:0051959">
    <property type="term" value="F:dynein light intermediate chain binding"/>
    <property type="evidence" value="ECO:0007669"/>
    <property type="project" value="InterPro"/>
</dbReference>
<dbReference type="Gene3D" id="1.20.1270.280">
    <property type="match status" value="1"/>
</dbReference>
<evidence type="ECO:0000256" key="12">
    <source>
        <dbReference type="ARBA" id="ARBA00023069"/>
    </source>
</evidence>
<evidence type="ECO:0000256" key="4">
    <source>
        <dbReference type="ARBA" id="ARBA00022490"/>
    </source>
</evidence>
<feature type="coiled-coil region" evidence="16">
    <location>
        <begin position="2514"/>
        <end position="2579"/>
    </location>
</feature>
<dbReference type="Proteomes" id="UP000079169">
    <property type="component" value="Unplaced"/>
</dbReference>
<dbReference type="Gene3D" id="1.20.920.20">
    <property type="match status" value="1"/>
</dbReference>
<keyword evidence="4" id="KW-0963">Cytoplasm</keyword>
<proteinExistence type="inferred from homology"/>
<dbReference type="GO" id="GO:0007018">
    <property type="term" value="P:microtubule-based movement"/>
    <property type="evidence" value="ECO:0007669"/>
    <property type="project" value="InterPro"/>
</dbReference>
<dbReference type="RefSeq" id="XP_026683526.1">
    <property type="nucleotide sequence ID" value="XM_026827725.1"/>
</dbReference>
<dbReference type="Gene3D" id="1.10.472.130">
    <property type="match status" value="1"/>
</dbReference>
<feature type="domain" description="Dynein heavy chain C-terminal" evidence="26">
    <location>
        <begin position="3325"/>
        <end position="3471"/>
    </location>
</feature>
<dbReference type="InterPro" id="IPR035699">
    <property type="entry name" value="AAA_6"/>
</dbReference>
<comment type="similarity">
    <text evidence="3">Belongs to the dynein heavy chain family.</text>
</comment>
<keyword evidence="27" id="KW-1185">Reference proteome</keyword>
<dbReference type="FunFam" id="3.40.50.300:FF:002141">
    <property type="entry name" value="Dynein heavy chain"/>
    <property type="match status" value="1"/>
</dbReference>
<evidence type="ECO:0000256" key="5">
    <source>
        <dbReference type="ARBA" id="ARBA00022701"/>
    </source>
</evidence>
<dbReference type="InterPro" id="IPR004273">
    <property type="entry name" value="Dynein_heavy_D6_P-loop"/>
</dbReference>
<evidence type="ECO:0000256" key="7">
    <source>
        <dbReference type="ARBA" id="ARBA00022741"/>
    </source>
</evidence>
<dbReference type="Gene3D" id="3.40.50.300">
    <property type="entry name" value="P-loop containing nucleotide triphosphate hydrolases"/>
    <property type="match status" value="5"/>
</dbReference>
<name>A0A3Q0J526_DIACI</name>
<dbReference type="PaxDb" id="121845-A0A3Q0J526"/>
<dbReference type="GO" id="GO:0045505">
    <property type="term" value="F:dynein intermediate chain binding"/>
    <property type="evidence" value="ECO:0007669"/>
    <property type="project" value="InterPro"/>
</dbReference>
<dbReference type="FunFam" id="3.40.50.300:FF:000223">
    <property type="entry name" value="Dynein heavy chain 3, axonemal"/>
    <property type="match status" value="1"/>
</dbReference>
<dbReference type="InterPro" id="IPR027417">
    <property type="entry name" value="P-loop_NTPase"/>
</dbReference>
<feature type="domain" description="Dynein heavy chain AAA 5 extension" evidence="24">
    <location>
        <begin position="1483"/>
        <end position="1634"/>
    </location>
</feature>
<dbReference type="FunFam" id="3.40.50.300:FF:000362">
    <property type="entry name" value="Dynein, axonemal, heavy chain 6"/>
    <property type="match status" value="1"/>
</dbReference>
<dbReference type="FunFam" id="3.40.50.300:FF:000044">
    <property type="entry name" value="Dynein heavy chain 5, axonemal"/>
    <property type="match status" value="1"/>
</dbReference>
<keyword evidence="14" id="KW-0206">Cytoskeleton</keyword>
<evidence type="ECO:0000256" key="2">
    <source>
        <dbReference type="ARBA" id="ARBA00004430"/>
    </source>
</evidence>
<dbReference type="InterPro" id="IPR026983">
    <property type="entry name" value="DHC"/>
</dbReference>
<evidence type="ECO:0000313" key="28">
    <source>
        <dbReference type="RefSeq" id="XP_026683526.1"/>
    </source>
</evidence>
<dbReference type="Pfam" id="PF12777">
    <property type="entry name" value="MT"/>
    <property type="match status" value="1"/>
</dbReference>
<keyword evidence="9" id="KW-0282">Flagellum</keyword>
<evidence type="ECO:0000256" key="13">
    <source>
        <dbReference type="ARBA" id="ARBA00023175"/>
    </source>
</evidence>
<protein>
    <submittedName>
        <fullName evidence="28">Dynein heavy chain 7, axonemal-like</fullName>
    </submittedName>
</protein>
<keyword evidence="15" id="KW-0966">Cell projection</keyword>
<dbReference type="GO" id="GO:0005524">
    <property type="term" value="F:ATP binding"/>
    <property type="evidence" value="ECO:0007669"/>
    <property type="project" value="UniProtKB-KW"/>
</dbReference>
<evidence type="ECO:0000256" key="15">
    <source>
        <dbReference type="ARBA" id="ARBA00023273"/>
    </source>
</evidence>
<dbReference type="InterPro" id="IPR024743">
    <property type="entry name" value="Dynein_HC_stalk"/>
</dbReference>
<feature type="compositionally biased region" description="Low complexity" evidence="17">
    <location>
        <begin position="45"/>
        <end position="68"/>
    </location>
</feature>
<dbReference type="GO" id="GO:0005874">
    <property type="term" value="C:microtubule"/>
    <property type="evidence" value="ECO:0007669"/>
    <property type="project" value="UniProtKB-KW"/>
</dbReference>
<feature type="domain" description="Dynein heavy chain coiled coil stalk" evidence="21">
    <location>
        <begin position="2292"/>
        <end position="2631"/>
    </location>
</feature>
<evidence type="ECO:0000256" key="8">
    <source>
        <dbReference type="ARBA" id="ARBA00022840"/>
    </source>
</evidence>
<keyword evidence="6" id="KW-0677">Repeat</keyword>
<keyword evidence="5" id="KW-0493">Microtubule</keyword>
<dbReference type="Pfam" id="PF12780">
    <property type="entry name" value="AAA_8"/>
    <property type="match status" value="1"/>
</dbReference>
<dbReference type="FunFam" id="3.40.50.300:FF:001328">
    <property type="entry name" value="Dynein heavy chain 6, axonemal"/>
    <property type="match status" value="1"/>
</dbReference>
<comment type="subcellular location">
    <subcellularLocation>
        <location evidence="1">Cell projection</location>
        <location evidence="1">Cilium</location>
        <location evidence="1">Flagellum</location>
    </subcellularLocation>
    <subcellularLocation>
        <location evidence="2">Cytoplasm</location>
        <location evidence="2">Cytoskeleton</location>
        <location evidence="2">Cilium axoneme</location>
    </subcellularLocation>
</comment>
<dbReference type="GO" id="GO:0031514">
    <property type="term" value="C:motile cilium"/>
    <property type="evidence" value="ECO:0007669"/>
    <property type="project" value="UniProtKB-SubCell"/>
</dbReference>
<feature type="domain" description="Dynein heavy chain region D6 P-loop" evidence="18">
    <location>
        <begin position="3126"/>
        <end position="3240"/>
    </location>
</feature>
<dbReference type="FunFam" id="1.10.8.1220:FF:000001">
    <property type="entry name" value="Dynein axonemal heavy chain 5"/>
    <property type="match status" value="1"/>
</dbReference>
<evidence type="ECO:0000259" key="18">
    <source>
        <dbReference type="Pfam" id="PF03028"/>
    </source>
</evidence>
<evidence type="ECO:0000259" key="23">
    <source>
        <dbReference type="Pfam" id="PF12781"/>
    </source>
</evidence>
<dbReference type="SUPFAM" id="SSF52540">
    <property type="entry name" value="P-loop containing nucleoside triphosphate hydrolases"/>
    <property type="match status" value="4"/>
</dbReference>
<keyword evidence="8" id="KW-0067">ATP-binding</keyword>
<evidence type="ECO:0000259" key="19">
    <source>
        <dbReference type="Pfam" id="PF08393"/>
    </source>
</evidence>
<evidence type="ECO:0000256" key="9">
    <source>
        <dbReference type="ARBA" id="ARBA00022846"/>
    </source>
</evidence>
<evidence type="ECO:0000256" key="11">
    <source>
        <dbReference type="ARBA" id="ARBA00023054"/>
    </source>
</evidence>
<dbReference type="GeneID" id="103515099"/>
<dbReference type="PANTHER" id="PTHR22878">
    <property type="entry name" value="DYNEIN HEAVY CHAIN 6, AXONEMAL-LIKE-RELATED"/>
    <property type="match status" value="1"/>
</dbReference>
<dbReference type="FunFam" id="1.20.920.20:FF:000006">
    <property type="entry name" value="Dynein, axonemal, heavy chain 6"/>
    <property type="match status" value="1"/>
</dbReference>
<dbReference type="InterPro" id="IPR041466">
    <property type="entry name" value="Dynein_AAA5_ext"/>
</dbReference>
<dbReference type="GO" id="GO:0005858">
    <property type="term" value="C:axonemal dynein complex"/>
    <property type="evidence" value="ECO:0007669"/>
    <property type="project" value="UniProtKB-ARBA"/>
</dbReference>